<evidence type="ECO:0000256" key="9">
    <source>
        <dbReference type="RuleBase" id="RU000682"/>
    </source>
</evidence>
<dbReference type="InterPro" id="IPR000047">
    <property type="entry name" value="HTH_motif"/>
</dbReference>
<dbReference type="InParanoid" id="A0A6P4A183"/>
<dbReference type="GO" id="GO:0043565">
    <property type="term" value="F:sequence-specific DNA binding"/>
    <property type="evidence" value="ECO:0007669"/>
    <property type="project" value="InterPro"/>
</dbReference>
<evidence type="ECO:0000256" key="2">
    <source>
        <dbReference type="ARBA" id="ARBA00023015"/>
    </source>
</evidence>
<dbReference type="PRINTS" id="PR00031">
    <property type="entry name" value="HTHREPRESSR"/>
</dbReference>
<dbReference type="SUPFAM" id="SSF46689">
    <property type="entry name" value="Homeodomain-like"/>
    <property type="match status" value="1"/>
</dbReference>
<dbReference type="Proteomes" id="UP001652623">
    <property type="component" value="Chromosome 2"/>
</dbReference>
<evidence type="ECO:0000313" key="14">
    <source>
        <dbReference type="RefSeq" id="XP_015879577.3"/>
    </source>
</evidence>
<dbReference type="SMART" id="SM00389">
    <property type="entry name" value="HOX"/>
    <property type="match status" value="1"/>
</dbReference>
<keyword evidence="4 8" id="KW-0371">Homeobox</keyword>
<dbReference type="Gene3D" id="1.10.10.60">
    <property type="entry name" value="Homeodomain-like"/>
    <property type="match status" value="1"/>
</dbReference>
<dbReference type="PROSITE" id="PS00027">
    <property type="entry name" value="HOMEOBOX_1"/>
    <property type="match status" value="1"/>
</dbReference>
<keyword evidence="13" id="KW-1185">Reference proteome</keyword>
<evidence type="ECO:0000256" key="8">
    <source>
        <dbReference type="PROSITE-ProRule" id="PRU00108"/>
    </source>
</evidence>
<dbReference type="Pfam" id="PF00046">
    <property type="entry name" value="Homeodomain"/>
    <property type="match status" value="1"/>
</dbReference>
<name>A0A6P4A183_ZIZJJ</name>
<dbReference type="PANTHER" id="PTHR24326:SF606">
    <property type="entry name" value="HOMEOBOX-LEUCINE ZIPPER PROTEIN ATHB-54"/>
    <property type="match status" value="1"/>
</dbReference>
<reference evidence="13" key="1">
    <citation type="submission" date="2025-05" db="UniProtKB">
        <authorList>
            <consortium name="RefSeq"/>
        </authorList>
    </citation>
    <scope>NUCLEOTIDE SEQUENCE [LARGE SCALE GENOMIC DNA]</scope>
</reference>
<dbReference type="KEGG" id="zju:107415706"/>
<evidence type="ECO:0000313" key="13">
    <source>
        <dbReference type="Proteomes" id="UP001652623"/>
    </source>
</evidence>
<comment type="subcellular location">
    <subcellularLocation>
        <location evidence="1 8 9">Nucleus</location>
    </subcellularLocation>
</comment>
<evidence type="ECO:0000259" key="12">
    <source>
        <dbReference type="PROSITE" id="PS50071"/>
    </source>
</evidence>
<dbReference type="InterPro" id="IPR003106">
    <property type="entry name" value="Leu_zip_homeo"/>
</dbReference>
<keyword evidence="6 8" id="KW-0539">Nucleus</keyword>
<keyword evidence="3 8" id="KW-0238">DNA-binding</keyword>
<dbReference type="PROSITE" id="PS50071">
    <property type="entry name" value="HOMEOBOX_2"/>
    <property type="match status" value="1"/>
</dbReference>
<keyword evidence="2 10" id="KW-0805">Transcription regulation</keyword>
<dbReference type="RefSeq" id="XP_015879577.3">
    <property type="nucleotide sequence ID" value="XM_016024091.4"/>
</dbReference>
<accession>A0A6P4A183</accession>
<dbReference type="GO" id="GO:0005634">
    <property type="term" value="C:nucleus"/>
    <property type="evidence" value="ECO:0007669"/>
    <property type="project" value="UniProtKB-SubCell"/>
</dbReference>
<evidence type="ECO:0000256" key="6">
    <source>
        <dbReference type="ARBA" id="ARBA00023242"/>
    </source>
</evidence>
<dbReference type="InterPro" id="IPR045224">
    <property type="entry name" value="HDZip_class_I_plant"/>
</dbReference>
<evidence type="ECO:0000256" key="1">
    <source>
        <dbReference type="ARBA" id="ARBA00004123"/>
    </source>
</evidence>
<keyword evidence="5 10" id="KW-0804">Transcription</keyword>
<dbReference type="InterPro" id="IPR017970">
    <property type="entry name" value="Homeobox_CS"/>
</dbReference>
<gene>
    <name evidence="14" type="primary">LOC107415706</name>
</gene>
<dbReference type="AlphaFoldDB" id="A0A6P4A183"/>
<dbReference type="Pfam" id="PF02183">
    <property type="entry name" value="HALZ"/>
    <property type="match status" value="1"/>
</dbReference>
<reference evidence="14" key="2">
    <citation type="submission" date="2025-08" db="UniProtKB">
        <authorList>
            <consortium name="RefSeq"/>
        </authorList>
    </citation>
    <scope>IDENTIFICATION</scope>
    <source>
        <tissue evidence="14">Seedling</tissue>
    </source>
</reference>
<feature type="coiled-coil region" evidence="11">
    <location>
        <begin position="143"/>
        <end position="191"/>
    </location>
</feature>
<dbReference type="PANTHER" id="PTHR24326">
    <property type="entry name" value="HOMEOBOX-LEUCINE ZIPPER PROTEIN"/>
    <property type="match status" value="1"/>
</dbReference>
<dbReference type="GeneID" id="107415706"/>
<evidence type="ECO:0000256" key="5">
    <source>
        <dbReference type="ARBA" id="ARBA00023163"/>
    </source>
</evidence>
<protein>
    <recommendedName>
        <fullName evidence="10">Homeobox-leucine zipper protein</fullName>
    </recommendedName>
    <alternativeName>
        <fullName evidence="10">HD-ZIP protein</fullName>
    </alternativeName>
    <alternativeName>
        <fullName evidence="10">Homeodomain transcription factor</fullName>
    </alternativeName>
</protein>
<dbReference type="GO" id="GO:0045893">
    <property type="term" value="P:positive regulation of DNA-templated transcription"/>
    <property type="evidence" value="ECO:0007669"/>
    <property type="project" value="UniProtKB-ARBA"/>
</dbReference>
<proteinExistence type="inferred from homology"/>
<feature type="domain" description="Homeobox" evidence="12">
    <location>
        <begin position="91"/>
        <end position="151"/>
    </location>
</feature>
<evidence type="ECO:0000256" key="11">
    <source>
        <dbReference type="SAM" id="Coils"/>
    </source>
</evidence>
<dbReference type="InterPro" id="IPR001356">
    <property type="entry name" value="HD"/>
</dbReference>
<comment type="similarity">
    <text evidence="7 10">Belongs to the HD-ZIP homeobox family. Class I subfamily.</text>
</comment>
<feature type="DNA-binding region" description="Homeobox" evidence="8">
    <location>
        <begin position="93"/>
        <end position="152"/>
    </location>
</feature>
<keyword evidence="11" id="KW-0175">Coiled coil</keyword>
<dbReference type="GO" id="GO:0042802">
    <property type="term" value="F:identical protein binding"/>
    <property type="evidence" value="ECO:0007669"/>
    <property type="project" value="UniProtKB-ARBA"/>
</dbReference>
<evidence type="ECO:0000256" key="4">
    <source>
        <dbReference type="ARBA" id="ARBA00023155"/>
    </source>
</evidence>
<dbReference type="GO" id="GO:0000981">
    <property type="term" value="F:DNA-binding transcription factor activity, RNA polymerase II-specific"/>
    <property type="evidence" value="ECO:0007669"/>
    <property type="project" value="UniProtKB-UniRule"/>
</dbReference>
<evidence type="ECO:0000256" key="7">
    <source>
        <dbReference type="ARBA" id="ARBA00025748"/>
    </source>
</evidence>
<evidence type="ECO:0000256" key="3">
    <source>
        <dbReference type="ARBA" id="ARBA00023125"/>
    </source>
</evidence>
<sequence>MNMGGSRVLGGVTVLLQNQKGLSSASQPLDPLFLSGSSKNSSSSSSSSSSFLGSRSMMSFQNVHGGNGSNTSLFQSFDHDENGDDEFDEYFHQPGKKRRLSVDQVQFLEKSFELENKLEPERKIQLAKDLGLQPRQVAIWFQNRRARWKTKQLEKDYEALLANYNSLKADYESLFKENDKMKVEILALKDKLLLREKEGVNLELSETNKLLEQTQKMPSEEELALKDEVSKVSAMVCKQEDISSAKSDILDADSPSRYTDGAHSSVLMEPADSSYVFEPDQSDLSQDEEDNLNKSLFPSYIFPKLEYEDYSDPPASSCNFGFPAVEDNAFWSWSY</sequence>
<comment type="function">
    <text evidence="10">Transcription factor.</text>
</comment>
<organism evidence="13 14">
    <name type="scientific">Ziziphus jujuba</name>
    <name type="common">Chinese jujube</name>
    <name type="synonym">Ziziphus sativa</name>
    <dbReference type="NCBI Taxonomy" id="326968"/>
    <lineage>
        <taxon>Eukaryota</taxon>
        <taxon>Viridiplantae</taxon>
        <taxon>Streptophyta</taxon>
        <taxon>Embryophyta</taxon>
        <taxon>Tracheophyta</taxon>
        <taxon>Spermatophyta</taxon>
        <taxon>Magnoliopsida</taxon>
        <taxon>eudicotyledons</taxon>
        <taxon>Gunneridae</taxon>
        <taxon>Pentapetalae</taxon>
        <taxon>rosids</taxon>
        <taxon>fabids</taxon>
        <taxon>Rosales</taxon>
        <taxon>Rhamnaceae</taxon>
        <taxon>Paliureae</taxon>
        <taxon>Ziziphus</taxon>
    </lineage>
</organism>
<dbReference type="InterPro" id="IPR009057">
    <property type="entry name" value="Homeodomain-like_sf"/>
</dbReference>
<evidence type="ECO:0000256" key="10">
    <source>
        <dbReference type="RuleBase" id="RU369038"/>
    </source>
</evidence>
<dbReference type="CDD" id="cd00086">
    <property type="entry name" value="homeodomain"/>
    <property type="match status" value="1"/>
</dbReference>